<feature type="transmembrane region" description="Helical" evidence="2">
    <location>
        <begin position="33"/>
        <end position="56"/>
    </location>
</feature>
<dbReference type="Pfam" id="PF03413">
    <property type="entry name" value="PepSY"/>
    <property type="match status" value="1"/>
</dbReference>
<dbReference type="EMBL" id="MEIA01000548">
    <property type="protein sequence ID" value="OJF09753.1"/>
    <property type="molecule type" value="Genomic_DNA"/>
</dbReference>
<dbReference type="Proteomes" id="UP000182486">
    <property type="component" value="Unassembled WGS sequence"/>
</dbReference>
<dbReference type="Pfam" id="PF03929">
    <property type="entry name" value="PepSY_TM"/>
    <property type="match status" value="1"/>
</dbReference>
<proteinExistence type="predicted"/>
<comment type="caution">
    <text evidence="4">The sequence shown here is derived from an EMBL/GenBank/DDBJ whole genome shotgun (WGS) entry which is preliminary data.</text>
</comment>
<dbReference type="AlphaFoldDB" id="A0A1K0FA83"/>
<evidence type="ECO:0000256" key="1">
    <source>
        <dbReference type="SAM" id="MobiDB-lite"/>
    </source>
</evidence>
<evidence type="ECO:0000313" key="5">
    <source>
        <dbReference type="Proteomes" id="UP000182486"/>
    </source>
</evidence>
<reference evidence="4 5" key="1">
    <citation type="submission" date="2016-09" db="EMBL/GenBank/DDBJ databases">
        <title>Couchioplanes caeruleus draft genome sequence.</title>
        <authorList>
            <person name="Sheehan J."/>
            <person name="Caffrey P."/>
        </authorList>
    </citation>
    <scope>NUCLEOTIDE SEQUENCE [LARGE SCALE GENOMIC DNA]</scope>
    <source>
        <strain evidence="4 5">DSM 43634</strain>
    </source>
</reference>
<gene>
    <name evidence="4" type="ORF">BG844_35900</name>
</gene>
<dbReference type="PANTHER" id="PTHR34219:SF1">
    <property type="entry name" value="PEPSY DOMAIN-CONTAINING PROTEIN"/>
    <property type="match status" value="1"/>
</dbReference>
<dbReference type="InterPro" id="IPR005625">
    <property type="entry name" value="PepSY-ass_TM"/>
</dbReference>
<keyword evidence="5" id="KW-1185">Reference proteome</keyword>
<keyword evidence="2" id="KW-1133">Transmembrane helix</keyword>
<feature type="transmembrane region" description="Helical" evidence="2">
    <location>
        <begin position="216"/>
        <end position="238"/>
    </location>
</feature>
<protein>
    <submittedName>
        <fullName evidence="4">Peptidase</fullName>
    </submittedName>
</protein>
<dbReference type="InterPro" id="IPR025711">
    <property type="entry name" value="PepSY"/>
</dbReference>
<accession>A0A1K0FA83</accession>
<organism evidence="4 5">
    <name type="scientific">Couchioplanes caeruleus subsp. caeruleus</name>
    <dbReference type="NCBI Taxonomy" id="56427"/>
    <lineage>
        <taxon>Bacteria</taxon>
        <taxon>Bacillati</taxon>
        <taxon>Actinomycetota</taxon>
        <taxon>Actinomycetes</taxon>
        <taxon>Micromonosporales</taxon>
        <taxon>Micromonosporaceae</taxon>
        <taxon>Couchioplanes</taxon>
    </lineage>
</organism>
<keyword evidence="2" id="KW-0812">Transmembrane</keyword>
<name>A0A1K0FA83_9ACTN</name>
<feature type="domain" description="PepSY" evidence="3">
    <location>
        <begin position="82"/>
        <end position="137"/>
    </location>
</feature>
<evidence type="ECO:0000256" key="2">
    <source>
        <dbReference type="SAM" id="Phobius"/>
    </source>
</evidence>
<dbReference type="PANTHER" id="PTHR34219">
    <property type="entry name" value="IRON-REGULATED INNER MEMBRANE PROTEIN-RELATED"/>
    <property type="match status" value="1"/>
</dbReference>
<feature type="transmembrane region" description="Helical" evidence="2">
    <location>
        <begin position="421"/>
        <end position="440"/>
    </location>
</feature>
<sequence>MTTTAPPSAAPPAEQRRVRPAGGFGPLLLRLHFYAGVLVAPFLLVAALTGLAYVFAPQAERIVYADELVVADPGAQPRPLGEQIAAARAAHPEGALITVRPGDGDATTQIDFTSPELDEEHQHTVYVNPYTGKVTGQLTTWWATTPLKTWLDDLHRNLHLGDLGRHYSEFAASWLGVIALGGLMLWWRRQRGNRTARKLLTPDLSAKKGVRRTRGWHAATGVWLTVGLLVLSATGLTWSRYAGDNFSVAVDALKGSRPSVSTSLTGGAAETPGGHHGGGTGTGTPVVDPAAADAVMKVARDNGLSGPLEITVPEGAATAWSVGQIRNEWPVGRDVIAVDAATGKVVDRVDFADWPLLAKLTRWGINAHMGTLFGLVNQLLLAALAVGLICVIVWGYRMWWQRRPTRAGRRALAGAPPARGAWQQLPAWGIVAGVPLVLALGWALPLFGIPLAAFLLFDIAAGAIRGRRRPPPVPVSPAPAGR</sequence>
<evidence type="ECO:0000259" key="3">
    <source>
        <dbReference type="Pfam" id="PF03413"/>
    </source>
</evidence>
<feature type="transmembrane region" description="Helical" evidence="2">
    <location>
        <begin position="379"/>
        <end position="400"/>
    </location>
</feature>
<dbReference type="RefSeq" id="WP_071809904.1">
    <property type="nucleotide sequence ID" value="NZ_MEIA01000548.1"/>
</dbReference>
<feature type="transmembrane region" description="Helical" evidence="2">
    <location>
        <begin position="170"/>
        <end position="187"/>
    </location>
</feature>
<feature type="region of interest" description="Disordered" evidence="1">
    <location>
        <begin position="261"/>
        <end position="284"/>
    </location>
</feature>
<evidence type="ECO:0000313" key="4">
    <source>
        <dbReference type="EMBL" id="OJF09753.1"/>
    </source>
</evidence>
<keyword evidence="2" id="KW-0472">Membrane</keyword>